<dbReference type="Pfam" id="PF05904">
    <property type="entry name" value="DUF863"/>
    <property type="match status" value="1"/>
</dbReference>
<keyword evidence="3" id="KW-1185">Reference proteome</keyword>
<protein>
    <submittedName>
        <fullName evidence="2">Uncharacterized protein</fullName>
    </submittedName>
</protein>
<dbReference type="AlphaFoldDB" id="A0A9D5H210"/>
<evidence type="ECO:0000313" key="3">
    <source>
        <dbReference type="Proteomes" id="UP001085076"/>
    </source>
</evidence>
<evidence type="ECO:0000313" key="2">
    <source>
        <dbReference type="EMBL" id="KAJ0960229.1"/>
    </source>
</evidence>
<feature type="compositionally biased region" description="Basic and acidic residues" evidence="1">
    <location>
        <begin position="365"/>
        <end position="377"/>
    </location>
</feature>
<feature type="region of interest" description="Disordered" evidence="1">
    <location>
        <begin position="198"/>
        <end position="219"/>
    </location>
</feature>
<dbReference type="EMBL" id="JAGGNH010000095">
    <property type="protein sequence ID" value="KAJ0960229.1"/>
    <property type="molecule type" value="Genomic_DNA"/>
</dbReference>
<dbReference type="PANTHER" id="PTHR33167">
    <property type="entry name" value="TRANSCRIPTION FACTOR, PUTATIVE (DUF863)-RELATED"/>
    <property type="match status" value="1"/>
</dbReference>
<proteinExistence type="predicted"/>
<comment type="caution">
    <text evidence="2">The sequence shown here is derived from an EMBL/GenBank/DDBJ whole genome shotgun (WGS) entry which is preliminary data.</text>
</comment>
<dbReference type="InterPro" id="IPR008581">
    <property type="entry name" value="DUF863_pln"/>
</dbReference>
<feature type="region of interest" description="Disordered" evidence="1">
    <location>
        <begin position="354"/>
        <end position="387"/>
    </location>
</feature>
<accession>A0A9D5H210</accession>
<dbReference type="PANTHER" id="PTHR33167:SF43">
    <property type="entry name" value="PROTEIN WAVE"/>
    <property type="match status" value="1"/>
</dbReference>
<dbReference type="Proteomes" id="UP001085076">
    <property type="component" value="Unassembled WGS sequence"/>
</dbReference>
<dbReference type="OrthoDB" id="786875at2759"/>
<gene>
    <name evidence="2" type="ORF">J5N97_001941</name>
</gene>
<evidence type="ECO:0000256" key="1">
    <source>
        <dbReference type="SAM" id="MobiDB-lite"/>
    </source>
</evidence>
<name>A0A9D5H210_9LILI</name>
<reference evidence="2 3" key="1">
    <citation type="journal article" date="2022" name="Hortic Res">
        <title>The genome of Dioscorea zingiberensis sheds light on the biosynthesis, origin and evolution of the medicinally important diosgenin saponins.</title>
        <authorList>
            <person name="Li Y."/>
            <person name="Tan C."/>
            <person name="Li Z."/>
            <person name="Guo J."/>
            <person name="Li S."/>
            <person name="Chen X."/>
            <person name="Wang C."/>
            <person name="Dai X."/>
            <person name="Yang H."/>
            <person name="Song W."/>
            <person name="Hou L."/>
            <person name="Xu J."/>
            <person name="Tong Z."/>
            <person name="Xu A."/>
            <person name="Yuan X."/>
            <person name="Wang W."/>
            <person name="Yang Q."/>
            <person name="Chen L."/>
            <person name="Sun Z."/>
            <person name="Wang K."/>
            <person name="Pan B."/>
            <person name="Chen J."/>
            <person name="Bao Y."/>
            <person name="Liu F."/>
            <person name="Qi X."/>
            <person name="Gang D.R."/>
            <person name="Wen J."/>
            <person name="Li J."/>
        </authorList>
    </citation>
    <scope>NUCLEOTIDE SEQUENCE [LARGE SCALE GENOMIC DNA]</scope>
    <source>
        <strain evidence="2">Dzin_1.0</strain>
    </source>
</reference>
<sequence length="633" mass="69726">MLQHEIVFGQQVRELHRLYWTQRNLMNELRQRTIANSRQVGSEIGLSFEDAPRPFNLDLPVPAGEAAGLDEKKVSRDSTLGIGCGLFCGRLCNSGRSVAMDKSNCEGWRQEKPTHPHAELLGSDGAFSIDDSTLKEQSIPLMPILIDLNETVDDEYSDAWHDPLSTIPSSSISSSVVQCGASSSSHAKIQQFTSFQSESSNQCPQGTPVGDQSKASHLASKYTSENNAINSFHGSPDSFFSSAQASTHNVETTVDFTQHKQQGVANLARNSSFHTLTDLQRTTIAESSSEIVDRVRVDINGKVPSAFGSFVIDCKDAEQPLGELSCDVHNNSDSSRQAFPLIPFANTEGANLHASVGSTNLPPTLRRDSEDKKCNHEESEEDTLSSHTIARGEHQETCAKDVPFVRNHELVVSLNDESGSGDQCKEKHAVSSITEESRMIQTESLVSLVSDRNKQVLVAEAFSHSSVQIGSCNVGKPKCQDYCEKDSFIFTAAEVLVFISSGKPECPGDRLSGFEQIELEADECEKPQCSCDSFESLTLMLPESKIDEYPVPVIPTEIVTENNVCDVKLRRGRGLGDFQDILPGLVSLSRHEICEDLHTIKYALRNCKTKTRVNWLAPVRNLRSRRCRTNTRS</sequence>
<organism evidence="2 3">
    <name type="scientific">Dioscorea zingiberensis</name>
    <dbReference type="NCBI Taxonomy" id="325984"/>
    <lineage>
        <taxon>Eukaryota</taxon>
        <taxon>Viridiplantae</taxon>
        <taxon>Streptophyta</taxon>
        <taxon>Embryophyta</taxon>
        <taxon>Tracheophyta</taxon>
        <taxon>Spermatophyta</taxon>
        <taxon>Magnoliopsida</taxon>
        <taxon>Liliopsida</taxon>
        <taxon>Dioscoreales</taxon>
        <taxon>Dioscoreaceae</taxon>
        <taxon>Dioscorea</taxon>
    </lineage>
</organism>